<dbReference type="Gene3D" id="3.30.465.10">
    <property type="match status" value="1"/>
</dbReference>
<dbReference type="InterPro" id="IPR016166">
    <property type="entry name" value="FAD-bd_PCMH"/>
</dbReference>
<dbReference type="InterPro" id="IPR006094">
    <property type="entry name" value="Oxid_FAD_bind_N"/>
</dbReference>
<evidence type="ECO:0000256" key="8">
    <source>
        <dbReference type="ARBA" id="ARBA00023128"/>
    </source>
</evidence>
<dbReference type="InterPro" id="IPR016169">
    <property type="entry name" value="FAD-bd_PCMH_sub2"/>
</dbReference>
<dbReference type="GO" id="GO:0008720">
    <property type="term" value="F:D-lactate dehydrogenase (NAD+) activity"/>
    <property type="evidence" value="ECO:0007669"/>
    <property type="project" value="TreeGrafter"/>
</dbReference>
<dbReference type="Pfam" id="PF02913">
    <property type="entry name" value="FAD-oxidase_C"/>
    <property type="match status" value="1"/>
</dbReference>
<dbReference type="FunFam" id="1.10.45.10:FF:000001">
    <property type="entry name" value="D-lactate dehydrogenase mitochondrial"/>
    <property type="match status" value="1"/>
</dbReference>
<accession>A0AAD7XNN2</accession>
<evidence type="ECO:0000256" key="4">
    <source>
        <dbReference type="ARBA" id="ARBA00022630"/>
    </source>
</evidence>
<dbReference type="EC" id="1.1.2.4" evidence="9"/>
<keyword evidence="12" id="KW-1185">Reference proteome</keyword>
<reference evidence="11" key="1">
    <citation type="submission" date="2023-01" db="EMBL/GenBank/DDBJ databases">
        <title>Metagenome sequencing of chrysophaentin producing Chrysophaeum taylorii.</title>
        <authorList>
            <person name="Davison J."/>
            <person name="Bewley C."/>
        </authorList>
    </citation>
    <scope>NUCLEOTIDE SEQUENCE</scope>
    <source>
        <strain evidence="11">NIES-1699</strain>
    </source>
</reference>
<name>A0AAD7XNN2_9STRA</name>
<dbReference type="Gene3D" id="1.10.45.10">
    <property type="entry name" value="Vanillyl-alcohol Oxidase, Chain A, domain 4"/>
    <property type="match status" value="1"/>
</dbReference>
<dbReference type="InterPro" id="IPR036318">
    <property type="entry name" value="FAD-bd_PCMH-like_sf"/>
</dbReference>
<evidence type="ECO:0000256" key="9">
    <source>
        <dbReference type="ARBA" id="ARBA00038897"/>
    </source>
</evidence>
<dbReference type="InterPro" id="IPR016171">
    <property type="entry name" value="Vanillyl_alc_oxidase_C-sub2"/>
</dbReference>
<dbReference type="InterPro" id="IPR016164">
    <property type="entry name" value="FAD-linked_Oxase-like_C"/>
</dbReference>
<evidence type="ECO:0000259" key="10">
    <source>
        <dbReference type="PROSITE" id="PS51387"/>
    </source>
</evidence>
<keyword evidence="5" id="KW-0274">FAD</keyword>
<comment type="cofactor">
    <cofactor evidence="1">
        <name>FAD</name>
        <dbReference type="ChEBI" id="CHEBI:57692"/>
    </cofactor>
</comment>
<dbReference type="EMBL" id="JAQMWT010000304">
    <property type="protein sequence ID" value="KAJ8605991.1"/>
    <property type="molecule type" value="Genomic_DNA"/>
</dbReference>
<proteinExistence type="inferred from homology"/>
<dbReference type="PANTHER" id="PTHR11748">
    <property type="entry name" value="D-LACTATE DEHYDROGENASE"/>
    <property type="match status" value="1"/>
</dbReference>
<dbReference type="FunFam" id="3.30.465.10:FF:000016">
    <property type="entry name" value="probable D-lactate dehydrogenase, mitochondrial"/>
    <property type="match status" value="1"/>
</dbReference>
<evidence type="ECO:0000256" key="5">
    <source>
        <dbReference type="ARBA" id="ARBA00022827"/>
    </source>
</evidence>
<comment type="caution">
    <text evidence="11">The sequence shown here is derived from an EMBL/GenBank/DDBJ whole genome shotgun (WGS) entry which is preliminary data.</text>
</comment>
<evidence type="ECO:0000256" key="1">
    <source>
        <dbReference type="ARBA" id="ARBA00001974"/>
    </source>
</evidence>
<evidence type="ECO:0000256" key="7">
    <source>
        <dbReference type="ARBA" id="ARBA00023002"/>
    </source>
</evidence>
<dbReference type="InterPro" id="IPR004113">
    <property type="entry name" value="FAD-bd_oxidored_4_C"/>
</dbReference>
<evidence type="ECO:0000313" key="12">
    <source>
        <dbReference type="Proteomes" id="UP001230188"/>
    </source>
</evidence>
<protein>
    <recommendedName>
        <fullName evidence="9">D-lactate dehydrogenase (cytochrome)</fullName>
        <ecNumber evidence="9">1.1.2.4</ecNumber>
    </recommendedName>
</protein>
<dbReference type="GO" id="GO:1903457">
    <property type="term" value="P:lactate catabolic process"/>
    <property type="evidence" value="ECO:0007669"/>
    <property type="project" value="TreeGrafter"/>
</dbReference>
<dbReference type="GO" id="GO:0071949">
    <property type="term" value="F:FAD binding"/>
    <property type="evidence" value="ECO:0007669"/>
    <property type="project" value="InterPro"/>
</dbReference>
<dbReference type="GO" id="GO:0004458">
    <property type="term" value="F:D-lactate dehydrogenase (cytochrome) activity"/>
    <property type="evidence" value="ECO:0007669"/>
    <property type="project" value="UniProtKB-EC"/>
</dbReference>
<dbReference type="SUPFAM" id="SSF55103">
    <property type="entry name" value="FAD-linked oxidases, C-terminal domain"/>
    <property type="match status" value="1"/>
</dbReference>
<comment type="subcellular location">
    <subcellularLocation>
        <location evidence="2">Mitochondrion</location>
    </subcellularLocation>
</comment>
<dbReference type="GO" id="GO:0005739">
    <property type="term" value="C:mitochondrion"/>
    <property type="evidence" value="ECO:0007669"/>
    <property type="project" value="UniProtKB-SubCell"/>
</dbReference>
<organism evidence="11 12">
    <name type="scientific">Chrysophaeum taylorii</name>
    <dbReference type="NCBI Taxonomy" id="2483200"/>
    <lineage>
        <taxon>Eukaryota</taxon>
        <taxon>Sar</taxon>
        <taxon>Stramenopiles</taxon>
        <taxon>Ochrophyta</taxon>
        <taxon>Pelagophyceae</taxon>
        <taxon>Pelagomonadales</taxon>
        <taxon>Pelagomonadaceae</taxon>
        <taxon>Chrysophaeum</taxon>
    </lineage>
</organism>
<dbReference type="FunFam" id="3.30.70.2740:FF:000001">
    <property type="entry name" value="D-lactate dehydrogenase mitochondrial"/>
    <property type="match status" value="1"/>
</dbReference>
<dbReference type="AlphaFoldDB" id="A0AAD7XNN2"/>
<comment type="similarity">
    <text evidence="3">Belongs to the FAD-binding oxidoreductase/transferase type 4 family.</text>
</comment>
<evidence type="ECO:0000256" key="3">
    <source>
        <dbReference type="ARBA" id="ARBA00008000"/>
    </source>
</evidence>
<dbReference type="Proteomes" id="UP001230188">
    <property type="component" value="Unassembled WGS sequence"/>
</dbReference>
<dbReference type="Pfam" id="PF01565">
    <property type="entry name" value="FAD_binding_4"/>
    <property type="match status" value="1"/>
</dbReference>
<keyword evidence="7" id="KW-0560">Oxidoreductase</keyword>
<gene>
    <name evidence="11" type="ORF">CTAYLR_010118</name>
</gene>
<evidence type="ECO:0000313" key="11">
    <source>
        <dbReference type="EMBL" id="KAJ8605991.1"/>
    </source>
</evidence>
<sequence length="456" mass="47968">MRRRLTDRVASQLERICTTTTNAGVLHRHGKDESHHECVPPEAVVFPSSTAEVQAIVRACADGRVPLIAYGTGTSLEGHIQAVEGGVCVDTSNLSSVLAENPEDFDARCEAGATRKTLNASLRHAGLAFMVDPGADASLGGMAACGASGTMAVRYGTMRENVLGLTAVVASGDACRFGGRSKKSSAGYDLTSLFVGSEGTLGIITDLTVKIHPVPPCAAAAKVGFETVRDAADSVVALLCSGLPVQRCELLDAATIAAFNLYNRDSLVERPTLFLEFADVSADAVARQLDLARDVVSDGLGQDFQASTDEHQAALLWKARHSTYYAALALKPNGRAIVPLSAFADCVDATVQDIQASEVVGPVFGHAGDGNFHAILVYNDDDDRAYLHKLHAIHDRIVKRAIDAGGTCTGEHGVGVGKRSYLGRQFPRATLDAMAAVKAALDPLNIMNPGKILPPP</sequence>
<dbReference type="PROSITE" id="PS51387">
    <property type="entry name" value="FAD_PCMH"/>
    <property type="match status" value="1"/>
</dbReference>
<feature type="domain" description="FAD-binding PCMH-type" evidence="10">
    <location>
        <begin position="36"/>
        <end position="214"/>
    </location>
</feature>
<dbReference type="SUPFAM" id="SSF56176">
    <property type="entry name" value="FAD-binding/transporter-associated domain-like"/>
    <property type="match status" value="1"/>
</dbReference>
<keyword evidence="6" id="KW-0809">Transit peptide</keyword>
<evidence type="ECO:0000256" key="2">
    <source>
        <dbReference type="ARBA" id="ARBA00004173"/>
    </source>
</evidence>
<dbReference type="Gene3D" id="3.30.70.2740">
    <property type="match status" value="1"/>
</dbReference>
<keyword evidence="8" id="KW-0496">Mitochondrion</keyword>
<dbReference type="PANTHER" id="PTHR11748:SF111">
    <property type="entry name" value="D-LACTATE DEHYDROGENASE, MITOCHONDRIAL-RELATED"/>
    <property type="match status" value="1"/>
</dbReference>
<evidence type="ECO:0000256" key="6">
    <source>
        <dbReference type="ARBA" id="ARBA00022946"/>
    </source>
</evidence>
<keyword evidence="4" id="KW-0285">Flavoprotein</keyword>